<dbReference type="Gene3D" id="2.60.40.1120">
    <property type="entry name" value="Carboxypeptidase-like, regulatory domain"/>
    <property type="match status" value="1"/>
</dbReference>
<dbReference type="InterPro" id="IPR012910">
    <property type="entry name" value="Plug_dom"/>
</dbReference>
<protein>
    <submittedName>
        <fullName evidence="13">TonB-linked outer membrane protein, SusC/RagA family</fullName>
    </submittedName>
</protein>
<evidence type="ECO:0000256" key="9">
    <source>
        <dbReference type="RuleBase" id="RU003357"/>
    </source>
</evidence>
<feature type="region of interest" description="Disordered" evidence="10">
    <location>
        <begin position="448"/>
        <end position="488"/>
    </location>
</feature>
<evidence type="ECO:0000256" key="3">
    <source>
        <dbReference type="ARBA" id="ARBA00022452"/>
    </source>
</evidence>
<dbReference type="OrthoDB" id="9768177at2"/>
<dbReference type="STRING" id="192904.SAMN04488514_11330"/>
<dbReference type="SUPFAM" id="SSF56935">
    <property type="entry name" value="Porins"/>
    <property type="match status" value="1"/>
</dbReference>
<evidence type="ECO:0000256" key="10">
    <source>
        <dbReference type="SAM" id="MobiDB-lite"/>
    </source>
</evidence>
<feature type="domain" description="TonB-dependent receptor plug" evidence="12">
    <location>
        <begin position="134"/>
        <end position="249"/>
    </location>
</feature>
<evidence type="ECO:0000256" key="2">
    <source>
        <dbReference type="ARBA" id="ARBA00022448"/>
    </source>
</evidence>
<evidence type="ECO:0000313" key="14">
    <source>
        <dbReference type="Proteomes" id="UP000199440"/>
    </source>
</evidence>
<keyword evidence="6 8" id="KW-0472">Membrane</keyword>
<dbReference type="InterPro" id="IPR023996">
    <property type="entry name" value="TonB-dep_OMP_SusC/RagA"/>
</dbReference>
<evidence type="ECO:0000256" key="5">
    <source>
        <dbReference type="ARBA" id="ARBA00023077"/>
    </source>
</evidence>
<dbReference type="Pfam" id="PF13715">
    <property type="entry name" value="CarbopepD_reg_2"/>
    <property type="match status" value="1"/>
</dbReference>
<dbReference type="AlphaFoldDB" id="A0A1G9VCI6"/>
<evidence type="ECO:0000256" key="4">
    <source>
        <dbReference type="ARBA" id="ARBA00022692"/>
    </source>
</evidence>
<sequence>MKKNNPKRKEWFFWRISSRKLIFGIFGVLFFTLPFDAIGQDEITVQGLVTGTSGEVLPGVNIIVKGTSKGTMSDFDGNYSIDVRPDAVLVYSYVGYESQEVAVENRTTINTVLSESAFGLDEVIAIGYSTQSRAKVTSSISKVGDEELRNIPSVSPAQALQGKMAGVSVPVLTGQPGENPNIVIRGGTTYSPYATTETGGGRQASDPLYVIDGVFRSIGDVNPDDIESIQVMKDAASTAIYGARGANGVIIVKTKTGNSGSKPKVTFRYQHGIETQARNFEYLSARQYINTFRPAKLRGIDNYDPQVFLQSAGSTGVPTFNNPGEYGEFKFTTASLTNLIDVEGQAYVDNLLANGWETMPDPVDPATTLIFKDSHYQDVVWNTANTSNYNLGVSGGSESVDYNVSLGYVNQGGVFLGTSYERFSGLANIGLKVTDKLRLNLNTTYLWNDNQNSQSTQNDITRGTRIPPLNRLYNDDGTPNLGESNNPRNRLHQLYYQDYNRNTNQFVVRLSADYTIFPGLSYRPSVSLNTDLYTRMDFEKFFPQQSSPRSKYQRIDDRKQLMTDHIFQFDKNIGNKHHFMALAGFNYTRNKLFRVIGTSQRSATDIITTITGDPVSTTLPGGVVSPNMSSSSLFDVEKSASYFGQFSYDLSAKYLFSASIRRDGFSNFAPENRWALFPSVSAGWVVSKENFWQVDWMNNLKIRYSWGETGLSNLSTSDTYGQYSTTTYATNSAIYRNNLPNPNLLWETTSAFDTGIDVGLFGNRLSIVFDYYNKLTSNRLESLPLPAETGFSSIKYNVGSLRNSGVELELGGFIVDNPDFSWHSNFTFAYNKSEIVDLPENTRDKNRIGGGVAYDPNLGKEVEIGGFAEGERPLGLWAWKSNGIFATDEEAAASPIKDLMAIGALQDQPRHGGDVDWADLNGDNVIDGKDIVFMGYRTPDKIGGFQNTIRYKGFSLRVNMDYAMGHVINNGSLARGLGQGRSYNEGAPVEAIGNEIWQEQGDVGKKYPRIAFGDWDVGRRNHLRFLGNLTGYSNTGLSSGYGVDNSIYYSKGDFLAFREVSLSYNFPTEWCNALKISNLVLNGGVYNIGYLTAYDGYNPEVYTGYDGGAYPRPRQFTFGATLTF</sequence>
<dbReference type="Gene3D" id="2.40.170.20">
    <property type="entry name" value="TonB-dependent receptor, beta-barrel domain"/>
    <property type="match status" value="1"/>
</dbReference>
<gene>
    <name evidence="13" type="ORF">SAMN04488514_11330</name>
</gene>
<dbReference type="NCBIfam" id="TIGR04056">
    <property type="entry name" value="OMP_RagA_SusC"/>
    <property type="match status" value="1"/>
</dbReference>
<dbReference type="NCBIfam" id="TIGR04057">
    <property type="entry name" value="SusC_RagA_signa"/>
    <property type="match status" value="1"/>
</dbReference>
<evidence type="ECO:0000259" key="12">
    <source>
        <dbReference type="Pfam" id="PF07715"/>
    </source>
</evidence>
<dbReference type="GO" id="GO:0009279">
    <property type="term" value="C:cell outer membrane"/>
    <property type="evidence" value="ECO:0007669"/>
    <property type="project" value="UniProtKB-SubCell"/>
</dbReference>
<dbReference type="Pfam" id="PF07715">
    <property type="entry name" value="Plug"/>
    <property type="match status" value="1"/>
</dbReference>
<dbReference type="EMBL" id="FNGV01000013">
    <property type="protein sequence ID" value="SDM69821.1"/>
    <property type="molecule type" value="Genomic_DNA"/>
</dbReference>
<keyword evidence="14" id="KW-1185">Reference proteome</keyword>
<keyword evidence="5 9" id="KW-0798">TonB box</keyword>
<accession>A0A1G9VCI6</accession>
<dbReference type="SUPFAM" id="SSF49464">
    <property type="entry name" value="Carboxypeptidase regulatory domain-like"/>
    <property type="match status" value="1"/>
</dbReference>
<feature type="domain" description="TonB-dependent receptor-like beta-barrel" evidence="11">
    <location>
        <begin position="447"/>
        <end position="845"/>
    </location>
</feature>
<keyword evidence="4 8" id="KW-0812">Transmembrane</keyword>
<dbReference type="InterPro" id="IPR023997">
    <property type="entry name" value="TonB-dep_OMP_SusC/RagA_CS"/>
</dbReference>
<dbReference type="InterPro" id="IPR037066">
    <property type="entry name" value="Plug_dom_sf"/>
</dbReference>
<dbReference type="Gene3D" id="2.170.130.10">
    <property type="entry name" value="TonB-dependent receptor, plug domain"/>
    <property type="match status" value="1"/>
</dbReference>
<dbReference type="InterPro" id="IPR000531">
    <property type="entry name" value="Beta-barrel_TonB"/>
</dbReference>
<organism evidence="13 14">
    <name type="scientific">Kriegella aquimaris</name>
    <dbReference type="NCBI Taxonomy" id="192904"/>
    <lineage>
        <taxon>Bacteria</taxon>
        <taxon>Pseudomonadati</taxon>
        <taxon>Bacteroidota</taxon>
        <taxon>Flavobacteriia</taxon>
        <taxon>Flavobacteriales</taxon>
        <taxon>Flavobacteriaceae</taxon>
        <taxon>Kriegella</taxon>
    </lineage>
</organism>
<dbReference type="RefSeq" id="WP_089893616.1">
    <property type="nucleotide sequence ID" value="NZ_FNGV01000013.1"/>
</dbReference>
<reference evidence="13 14" key="1">
    <citation type="submission" date="2016-10" db="EMBL/GenBank/DDBJ databases">
        <authorList>
            <person name="de Groot N.N."/>
        </authorList>
    </citation>
    <scope>NUCLEOTIDE SEQUENCE [LARGE SCALE GENOMIC DNA]</scope>
    <source>
        <strain evidence="13 14">DSM 19886</strain>
    </source>
</reference>
<proteinExistence type="inferred from homology"/>
<dbReference type="PROSITE" id="PS52016">
    <property type="entry name" value="TONB_DEPENDENT_REC_3"/>
    <property type="match status" value="1"/>
</dbReference>
<dbReference type="InterPro" id="IPR036942">
    <property type="entry name" value="Beta-barrel_TonB_sf"/>
</dbReference>
<evidence type="ECO:0000256" key="7">
    <source>
        <dbReference type="ARBA" id="ARBA00023237"/>
    </source>
</evidence>
<dbReference type="InterPro" id="IPR008969">
    <property type="entry name" value="CarboxyPept-like_regulatory"/>
</dbReference>
<comment type="subcellular location">
    <subcellularLocation>
        <location evidence="1 8">Cell outer membrane</location>
        <topology evidence="1 8">Multi-pass membrane protein</topology>
    </subcellularLocation>
</comment>
<keyword evidence="7 8" id="KW-0998">Cell outer membrane</keyword>
<keyword evidence="2 8" id="KW-0813">Transport</keyword>
<evidence type="ECO:0000313" key="13">
    <source>
        <dbReference type="EMBL" id="SDM69821.1"/>
    </source>
</evidence>
<feature type="compositionally biased region" description="Low complexity" evidence="10">
    <location>
        <begin position="448"/>
        <end position="459"/>
    </location>
</feature>
<evidence type="ECO:0000256" key="6">
    <source>
        <dbReference type="ARBA" id="ARBA00023136"/>
    </source>
</evidence>
<dbReference type="InterPro" id="IPR039426">
    <property type="entry name" value="TonB-dep_rcpt-like"/>
</dbReference>
<comment type="similarity">
    <text evidence="8 9">Belongs to the TonB-dependent receptor family.</text>
</comment>
<keyword evidence="3 8" id="KW-1134">Transmembrane beta strand</keyword>
<dbReference type="Proteomes" id="UP000199440">
    <property type="component" value="Unassembled WGS sequence"/>
</dbReference>
<dbReference type="Pfam" id="PF00593">
    <property type="entry name" value="TonB_dep_Rec_b-barrel"/>
    <property type="match status" value="1"/>
</dbReference>
<evidence type="ECO:0000256" key="8">
    <source>
        <dbReference type="PROSITE-ProRule" id="PRU01360"/>
    </source>
</evidence>
<evidence type="ECO:0000256" key="1">
    <source>
        <dbReference type="ARBA" id="ARBA00004571"/>
    </source>
</evidence>
<name>A0A1G9VCI6_9FLAO</name>
<evidence type="ECO:0000259" key="11">
    <source>
        <dbReference type="Pfam" id="PF00593"/>
    </source>
</evidence>